<dbReference type="InterPro" id="IPR000571">
    <property type="entry name" value="Znf_CCCH"/>
</dbReference>
<proteinExistence type="predicted"/>
<dbReference type="InterPro" id="IPR045072">
    <property type="entry name" value="MKRN-like"/>
</dbReference>
<protein>
    <recommendedName>
        <fullName evidence="11">RING-type E3 ubiquitin transferase</fullName>
    </recommendedName>
</protein>
<feature type="zinc finger region" description="C3H1-type" evidence="5">
    <location>
        <begin position="42"/>
        <end position="69"/>
    </location>
</feature>
<dbReference type="PROSITE" id="PS50103">
    <property type="entry name" value="ZF_C3H1"/>
    <property type="match status" value="3"/>
</dbReference>
<dbReference type="InterPro" id="IPR013083">
    <property type="entry name" value="Znf_RING/FYVE/PHD"/>
</dbReference>
<dbReference type="PANTHER" id="PTHR11224">
    <property type="entry name" value="MAKORIN-RELATED"/>
    <property type="match status" value="1"/>
</dbReference>
<gene>
    <name evidence="9" type="ORF">PNOK_0817800</name>
</gene>
<feature type="zinc finger region" description="C3H1-type" evidence="5">
    <location>
        <begin position="178"/>
        <end position="210"/>
    </location>
</feature>
<dbReference type="CDD" id="cd16521">
    <property type="entry name" value="RING-HC_MKRN"/>
    <property type="match status" value="1"/>
</dbReference>
<dbReference type="GO" id="GO:0000209">
    <property type="term" value="P:protein polyubiquitination"/>
    <property type="evidence" value="ECO:0007669"/>
    <property type="project" value="InterPro"/>
</dbReference>
<feature type="zinc finger region" description="C3H1-type" evidence="5">
    <location>
        <begin position="8"/>
        <end position="36"/>
    </location>
</feature>
<feature type="region of interest" description="Disordered" evidence="6">
    <location>
        <begin position="74"/>
        <end position="96"/>
    </location>
</feature>
<feature type="domain" description="RING-type" evidence="7">
    <location>
        <begin position="102"/>
        <end position="148"/>
    </location>
</feature>
<evidence type="ECO:0000256" key="3">
    <source>
        <dbReference type="ARBA" id="ARBA00022771"/>
    </source>
</evidence>
<feature type="domain" description="C3H1-type" evidence="8">
    <location>
        <begin position="42"/>
        <end position="69"/>
    </location>
</feature>
<dbReference type="PROSITE" id="PS00518">
    <property type="entry name" value="ZF_RING_1"/>
    <property type="match status" value="1"/>
</dbReference>
<accession>A0A286UAG1</accession>
<comment type="caution">
    <text evidence="9">The sequence shown here is derived from an EMBL/GenBank/DDBJ whole genome shotgun (WGS) entry which is preliminary data.</text>
</comment>
<sequence length="526" mass="58365">MAERPSTSKARGVCRFYRTRRGCIHGDHCKFLHGEGEVLTPYDKSKTCRFYASGFCKHGDKCWFKHVTHTTDEGNEGSFRSEQISGSEQPEEGCDKDGDTKCIVCYEIPTTFGLLEGCSHSFCLACIRVWRTSDSDLLKNSKSCPYCRVPSRFVTPSSVFYTNEDPRKAETIRNYKASMARTPCKYFQQSISGSRKCPFGKKCFYEHKEPDGSRPIYERSNLLQELAARTVDFWFYDVESGSSETRLHSPGSSIASSTPEQSFIGRLLGTILTNLEDVLTGHSDSVTSDEHVVDSPSGVASTLEPLEPITSPVRTALPLTREFVDHSMLLESPAFDDYEEDRPILHMSRYRSNGQSAPELHDIVFDSQASENETGYNDVIGVENSSWRYLPSIYMDSTSVSNSLDTGITASDLIRSDIQDQEIALLDNNSSEGTTSSSLSTASGISEVERKYENGIAQLRPKIHTAHEGRNSTQNFVTDGRGRVVATDDYQYSEATALTFEEPVEMNSASAPPIGGSINASIEENS</sequence>
<dbReference type="SMART" id="SM00184">
    <property type="entry name" value="RING"/>
    <property type="match status" value="1"/>
</dbReference>
<dbReference type="Gene3D" id="4.10.1000.10">
    <property type="entry name" value="Zinc finger, CCCH-type"/>
    <property type="match status" value="1"/>
</dbReference>
<dbReference type="InParanoid" id="A0A286UAG1"/>
<evidence type="ECO:0000256" key="1">
    <source>
        <dbReference type="ARBA" id="ARBA00022679"/>
    </source>
</evidence>
<dbReference type="SUPFAM" id="SSF57850">
    <property type="entry name" value="RING/U-box"/>
    <property type="match status" value="1"/>
</dbReference>
<feature type="domain" description="C3H1-type" evidence="8">
    <location>
        <begin position="178"/>
        <end position="210"/>
    </location>
</feature>
<evidence type="ECO:0000256" key="5">
    <source>
        <dbReference type="PROSITE-ProRule" id="PRU00723"/>
    </source>
</evidence>
<dbReference type="SUPFAM" id="SSF90229">
    <property type="entry name" value="CCCH zinc finger"/>
    <property type="match status" value="2"/>
</dbReference>
<dbReference type="Gene3D" id="3.30.40.10">
    <property type="entry name" value="Zinc/RING finger domain, C3HC4 (zinc finger)"/>
    <property type="match status" value="1"/>
</dbReference>
<dbReference type="InterPro" id="IPR017907">
    <property type="entry name" value="Znf_RING_CS"/>
</dbReference>
<evidence type="ECO:0000256" key="4">
    <source>
        <dbReference type="ARBA" id="ARBA00022833"/>
    </source>
</evidence>
<keyword evidence="1" id="KW-0808">Transferase</keyword>
<dbReference type="GO" id="GO:0008270">
    <property type="term" value="F:zinc ion binding"/>
    <property type="evidence" value="ECO:0007669"/>
    <property type="project" value="UniProtKB-KW"/>
</dbReference>
<dbReference type="InterPro" id="IPR001841">
    <property type="entry name" value="Znf_RING"/>
</dbReference>
<dbReference type="AlphaFoldDB" id="A0A286UAG1"/>
<keyword evidence="2 5" id="KW-0479">Metal-binding</keyword>
<evidence type="ECO:0000313" key="10">
    <source>
        <dbReference type="Proteomes" id="UP000217199"/>
    </source>
</evidence>
<dbReference type="SMART" id="SM00356">
    <property type="entry name" value="ZnF_C3H1"/>
    <property type="match status" value="3"/>
</dbReference>
<feature type="compositionally biased region" description="Polar residues" evidence="6">
    <location>
        <begin position="78"/>
        <end position="88"/>
    </location>
</feature>
<feature type="domain" description="C3H1-type" evidence="8">
    <location>
        <begin position="8"/>
        <end position="36"/>
    </location>
</feature>
<evidence type="ECO:0000259" key="8">
    <source>
        <dbReference type="PROSITE" id="PS50103"/>
    </source>
</evidence>
<dbReference type="PANTHER" id="PTHR11224:SF10">
    <property type="entry name" value="IP09428P-RELATED"/>
    <property type="match status" value="1"/>
</dbReference>
<reference evidence="9 10" key="1">
    <citation type="journal article" date="2017" name="Mol. Ecol.">
        <title>Comparative and population genomic landscape of Phellinus noxius: A hypervariable fungus causing root rot in trees.</title>
        <authorList>
            <person name="Chung C.L."/>
            <person name="Lee T.J."/>
            <person name="Akiba M."/>
            <person name="Lee H.H."/>
            <person name="Kuo T.H."/>
            <person name="Liu D."/>
            <person name="Ke H.M."/>
            <person name="Yokoi T."/>
            <person name="Roa M.B."/>
            <person name="Lu M.J."/>
            <person name="Chang Y.Y."/>
            <person name="Ann P.J."/>
            <person name="Tsai J.N."/>
            <person name="Chen C.Y."/>
            <person name="Tzean S.S."/>
            <person name="Ota Y."/>
            <person name="Hattori T."/>
            <person name="Sahashi N."/>
            <person name="Liou R.F."/>
            <person name="Kikuchi T."/>
            <person name="Tsai I.J."/>
        </authorList>
    </citation>
    <scope>NUCLEOTIDE SEQUENCE [LARGE SCALE GENOMIC DNA]</scope>
    <source>
        <strain evidence="9 10">FFPRI411160</strain>
    </source>
</reference>
<dbReference type="InterPro" id="IPR018957">
    <property type="entry name" value="Znf_C3HC4_RING-type"/>
</dbReference>
<dbReference type="InterPro" id="IPR036855">
    <property type="entry name" value="Znf_CCCH_sf"/>
</dbReference>
<evidence type="ECO:0000313" key="9">
    <source>
        <dbReference type="EMBL" id="PAV16558.1"/>
    </source>
</evidence>
<keyword evidence="3 5" id="KW-0863">Zinc-finger</keyword>
<evidence type="ECO:0000259" key="7">
    <source>
        <dbReference type="PROSITE" id="PS50089"/>
    </source>
</evidence>
<dbReference type="PROSITE" id="PS50089">
    <property type="entry name" value="ZF_RING_2"/>
    <property type="match status" value="1"/>
</dbReference>
<keyword evidence="10" id="KW-1185">Reference proteome</keyword>
<name>A0A286UAG1_9AGAM</name>
<organism evidence="9 10">
    <name type="scientific">Pyrrhoderma noxium</name>
    <dbReference type="NCBI Taxonomy" id="2282107"/>
    <lineage>
        <taxon>Eukaryota</taxon>
        <taxon>Fungi</taxon>
        <taxon>Dikarya</taxon>
        <taxon>Basidiomycota</taxon>
        <taxon>Agaricomycotina</taxon>
        <taxon>Agaricomycetes</taxon>
        <taxon>Hymenochaetales</taxon>
        <taxon>Hymenochaetaceae</taxon>
        <taxon>Pyrrhoderma</taxon>
    </lineage>
</organism>
<dbReference type="STRING" id="2282107.A0A286UAG1"/>
<dbReference type="OrthoDB" id="250836at2759"/>
<dbReference type="GO" id="GO:0061630">
    <property type="term" value="F:ubiquitin protein ligase activity"/>
    <property type="evidence" value="ECO:0007669"/>
    <property type="project" value="InterPro"/>
</dbReference>
<evidence type="ECO:0008006" key="11">
    <source>
        <dbReference type="Google" id="ProtNLM"/>
    </source>
</evidence>
<evidence type="ECO:0000256" key="6">
    <source>
        <dbReference type="SAM" id="MobiDB-lite"/>
    </source>
</evidence>
<keyword evidence="4 5" id="KW-0862">Zinc</keyword>
<dbReference type="Pfam" id="PF00097">
    <property type="entry name" value="zf-C3HC4"/>
    <property type="match status" value="1"/>
</dbReference>
<dbReference type="Proteomes" id="UP000217199">
    <property type="component" value="Unassembled WGS sequence"/>
</dbReference>
<evidence type="ECO:0000256" key="2">
    <source>
        <dbReference type="ARBA" id="ARBA00022723"/>
    </source>
</evidence>
<dbReference type="EMBL" id="NBII01000008">
    <property type="protein sequence ID" value="PAV16558.1"/>
    <property type="molecule type" value="Genomic_DNA"/>
</dbReference>